<dbReference type="PROSITE" id="PS51257">
    <property type="entry name" value="PROKAR_LIPOPROTEIN"/>
    <property type="match status" value="1"/>
</dbReference>
<keyword evidence="6" id="KW-1185">Reference proteome</keyword>
<keyword evidence="3" id="KW-0812">Transmembrane</keyword>
<evidence type="ECO:0000256" key="2">
    <source>
        <dbReference type="ARBA" id="ARBA00007362"/>
    </source>
</evidence>
<protein>
    <submittedName>
        <fullName evidence="5">EamA family transporter</fullName>
    </submittedName>
</protein>
<feature type="domain" description="EamA" evidence="4">
    <location>
        <begin position="9"/>
        <end position="103"/>
    </location>
</feature>
<evidence type="ECO:0000313" key="6">
    <source>
        <dbReference type="Proteomes" id="UP001154322"/>
    </source>
</evidence>
<keyword evidence="3" id="KW-1133">Transmembrane helix</keyword>
<dbReference type="InterPro" id="IPR000620">
    <property type="entry name" value="EamA_dom"/>
</dbReference>
<feature type="transmembrane region" description="Helical" evidence="3">
    <location>
        <begin position="61"/>
        <end position="80"/>
    </location>
</feature>
<name>A0ABM9G2Q4_9BACL</name>
<organism evidence="5 6">
    <name type="scientific">Paenibacillus melissococcoides</name>
    <dbReference type="NCBI Taxonomy" id="2912268"/>
    <lineage>
        <taxon>Bacteria</taxon>
        <taxon>Bacillati</taxon>
        <taxon>Bacillota</taxon>
        <taxon>Bacilli</taxon>
        <taxon>Bacillales</taxon>
        <taxon>Paenibacillaceae</taxon>
        <taxon>Paenibacillus</taxon>
    </lineage>
</organism>
<proteinExistence type="inferred from homology"/>
<dbReference type="SUPFAM" id="SSF103481">
    <property type="entry name" value="Multidrug resistance efflux transporter EmrE"/>
    <property type="match status" value="1"/>
</dbReference>
<comment type="caution">
    <text evidence="5">The sequence shown here is derived from an EMBL/GenBank/DDBJ whole genome shotgun (WGS) entry which is preliminary data.</text>
</comment>
<evidence type="ECO:0000256" key="3">
    <source>
        <dbReference type="SAM" id="Phobius"/>
    </source>
</evidence>
<sequence>MRNEWLWLLLAVMTWFGSLGSACFKLSSARKQRSMLLLGFLCYGSGALLNIYLLRFLPYTVVLPANALTFIWTMVLARWIFKESIGLPKAAGIAFIFAGMLLLAG</sequence>
<evidence type="ECO:0000313" key="5">
    <source>
        <dbReference type="EMBL" id="CAH8245481.1"/>
    </source>
</evidence>
<comment type="similarity">
    <text evidence="2">Belongs to the EamA transporter family.</text>
</comment>
<accession>A0ABM9G2Q4</accession>
<evidence type="ECO:0000259" key="4">
    <source>
        <dbReference type="Pfam" id="PF00892"/>
    </source>
</evidence>
<comment type="subcellular location">
    <subcellularLocation>
        <location evidence="1">Endomembrane system</location>
        <topology evidence="1">Multi-pass membrane protein</topology>
    </subcellularLocation>
</comment>
<dbReference type="Gene3D" id="1.10.3730.20">
    <property type="match status" value="1"/>
</dbReference>
<feature type="transmembrane region" description="Helical" evidence="3">
    <location>
        <begin position="36"/>
        <end position="55"/>
    </location>
</feature>
<dbReference type="Proteomes" id="UP001154322">
    <property type="component" value="Unassembled WGS sequence"/>
</dbReference>
<dbReference type="EMBL" id="CALYLO010000003">
    <property type="protein sequence ID" value="CAH8245481.1"/>
    <property type="molecule type" value="Genomic_DNA"/>
</dbReference>
<dbReference type="InterPro" id="IPR037185">
    <property type="entry name" value="EmrE-like"/>
</dbReference>
<gene>
    <name evidence="5" type="ORF">WJ0W_002716</name>
</gene>
<dbReference type="RefSeq" id="WP_213427838.1">
    <property type="nucleotide sequence ID" value="NZ_AP031286.1"/>
</dbReference>
<reference evidence="5" key="1">
    <citation type="submission" date="2022-06" db="EMBL/GenBank/DDBJ databases">
        <authorList>
            <person name="Dietemann V."/>
            <person name="Ory F."/>
            <person name="Dainat B."/>
            <person name="Oberhansli S."/>
        </authorList>
    </citation>
    <scope>NUCLEOTIDE SEQUENCE</scope>
    <source>
        <strain evidence="5">Ena-SAMPLE-TAB-26-04-2022-14:26:32:270-5432</strain>
    </source>
</reference>
<feature type="transmembrane region" description="Helical" evidence="3">
    <location>
        <begin position="6"/>
        <end position="24"/>
    </location>
</feature>
<evidence type="ECO:0000256" key="1">
    <source>
        <dbReference type="ARBA" id="ARBA00004127"/>
    </source>
</evidence>
<feature type="transmembrane region" description="Helical" evidence="3">
    <location>
        <begin position="87"/>
        <end position="104"/>
    </location>
</feature>
<keyword evidence="3" id="KW-0472">Membrane</keyword>
<dbReference type="Pfam" id="PF00892">
    <property type="entry name" value="EamA"/>
    <property type="match status" value="1"/>
</dbReference>